<feature type="transmembrane region" description="Helical" evidence="10">
    <location>
        <begin position="514"/>
        <end position="535"/>
    </location>
</feature>
<keyword evidence="5" id="KW-0630">Potassium</keyword>
<keyword evidence="3" id="KW-0633">Potassium transport</keyword>
<keyword evidence="2" id="KW-0813">Transport</keyword>
<evidence type="ECO:0000256" key="9">
    <source>
        <dbReference type="SAM" id="MobiDB-lite"/>
    </source>
</evidence>
<dbReference type="GeneID" id="91097073"/>
<dbReference type="Proteomes" id="UP001355207">
    <property type="component" value="Chromosome 8"/>
</dbReference>
<sequence length="781" mass="88019">MTDLNLEDNAHYLSDDHQSSLHYNYKTSNSRFNNADQVGEEIVNIRTRRASAAIPSTNTIGDEEEGEAGLKRSSDHRETQEFSGLSLLSLSFQSLGVIYGDIGTSPLYVFSSTFSDPPSKRDLIGILSLVLWSLILMVTVKYICVILRADNDGEGGTFSTYALLSRYVIKYHLKNPRETSKVEMKRLATIDIENTGKRGHRGIQLRRKIEASKIVKIVLKIIGILAVTMVLSDGVLTPAQSVLGAIQGIQVAVPNISKSTIIGTTDGILILLYLIQPLGISKITIVFAPIIGIWFLLNASFGIYNLINYDATIFKAFYPYYGINYLIRNKELGWRHLGGVLLSFTGVEALFADLGAFNRKSIQISWLCFVFPCLILTYTGQASYISENPKSYSNPFFNSAPPGTLYFALVIAILAAIVASQAIITASFQLISQIMKLSYFPQLKIKHTSKKYHGQLYIPSINWLLMIGTVLVASIYNNTTSLGNAYGVCVMMVTFFDTLMVSLVAIFVWHFNPLYVVGIWLLFASLDGAFLSSALTKVPDGAWFTLSLSTILAIILLIWRFGKEKQWSGESQFKPFSQGNVFEMKSTSQHDKKNSIIPLSKINGLGIFFDKSGKDNPEVFNQFIEKLSCLPEFIIFFHLKPINKPTVSSENDRYQITRLNLGNSPNTYPNYCYRLIINYGFNDDIITPDLSLIIYNQIKNHLMTKELENQRQIQILEKAFNHKVLYIIGKEQLKIDRKKNNWFKMILLWSFIWTRENTRNRIANLNLSPDGIIEVGFLTEI</sequence>
<feature type="transmembrane region" description="Helical" evidence="10">
    <location>
        <begin position="217"/>
        <end position="236"/>
    </location>
</feature>
<evidence type="ECO:0000256" key="3">
    <source>
        <dbReference type="ARBA" id="ARBA00022538"/>
    </source>
</evidence>
<dbReference type="GO" id="GO:0016020">
    <property type="term" value="C:membrane"/>
    <property type="evidence" value="ECO:0007669"/>
    <property type="project" value="UniProtKB-SubCell"/>
</dbReference>
<dbReference type="PANTHER" id="PTHR30540:SF83">
    <property type="entry name" value="K+ POTASSIUM TRANSPORTER"/>
    <property type="match status" value="1"/>
</dbReference>
<feature type="transmembrane region" description="Helical" evidence="10">
    <location>
        <begin position="256"/>
        <end position="274"/>
    </location>
</feature>
<evidence type="ECO:0000259" key="12">
    <source>
        <dbReference type="Pfam" id="PF22776"/>
    </source>
</evidence>
<dbReference type="NCBIfam" id="TIGR00794">
    <property type="entry name" value="kup"/>
    <property type="match status" value="1"/>
</dbReference>
<evidence type="ECO:0000256" key="2">
    <source>
        <dbReference type="ARBA" id="ARBA00022448"/>
    </source>
</evidence>
<feature type="domain" description="K+ potassium transporter integral membrane" evidence="11">
    <location>
        <begin position="91"/>
        <end position="571"/>
    </location>
</feature>
<dbReference type="InterPro" id="IPR003855">
    <property type="entry name" value="K+_transporter"/>
</dbReference>
<evidence type="ECO:0000256" key="7">
    <source>
        <dbReference type="ARBA" id="ARBA00023065"/>
    </source>
</evidence>
<dbReference type="AlphaFoldDB" id="A0AAX4K2X8"/>
<evidence type="ECO:0000259" key="11">
    <source>
        <dbReference type="Pfam" id="PF02705"/>
    </source>
</evidence>
<evidence type="ECO:0000256" key="4">
    <source>
        <dbReference type="ARBA" id="ARBA00022692"/>
    </source>
</evidence>
<reference evidence="13 14" key="1">
    <citation type="submission" date="2024-01" db="EMBL/GenBank/DDBJ databases">
        <title>Comparative genomics of Cryptococcus and Kwoniella reveals pathogenesis evolution and contrasting modes of karyotype evolution via chromosome fusion or intercentromeric recombination.</title>
        <authorList>
            <person name="Coelho M.A."/>
            <person name="David-Palma M."/>
            <person name="Shea T."/>
            <person name="Bowers K."/>
            <person name="McGinley-Smith S."/>
            <person name="Mohammad A.W."/>
            <person name="Gnirke A."/>
            <person name="Yurkov A.M."/>
            <person name="Nowrousian M."/>
            <person name="Sun S."/>
            <person name="Cuomo C.A."/>
            <person name="Heitman J."/>
        </authorList>
    </citation>
    <scope>NUCLEOTIDE SEQUENCE [LARGE SCALE GENOMIC DNA]</scope>
    <source>
        <strain evidence="13 14">CBS 6074</strain>
    </source>
</reference>
<dbReference type="Pfam" id="PF22776">
    <property type="entry name" value="K_trans_C"/>
    <property type="match status" value="1"/>
</dbReference>
<evidence type="ECO:0000256" key="8">
    <source>
        <dbReference type="ARBA" id="ARBA00023136"/>
    </source>
</evidence>
<dbReference type="EMBL" id="CP144105">
    <property type="protein sequence ID" value="WWC91458.1"/>
    <property type="molecule type" value="Genomic_DNA"/>
</dbReference>
<dbReference type="RefSeq" id="XP_066078220.1">
    <property type="nucleotide sequence ID" value="XM_066222123.1"/>
</dbReference>
<feature type="transmembrane region" description="Helical" evidence="10">
    <location>
        <begin position="405"/>
        <end position="431"/>
    </location>
</feature>
<keyword evidence="4 10" id="KW-0812">Transmembrane</keyword>
<feature type="transmembrane region" description="Helical" evidence="10">
    <location>
        <begin position="286"/>
        <end position="307"/>
    </location>
</feature>
<feature type="transmembrane region" description="Helical" evidence="10">
    <location>
        <begin position="541"/>
        <end position="559"/>
    </location>
</feature>
<feature type="transmembrane region" description="Helical" evidence="10">
    <location>
        <begin position="452"/>
        <end position="473"/>
    </location>
</feature>
<name>A0AAX4K2X8_9TREE</name>
<gene>
    <name evidence="13" type="ORF">L201_006404</name>
</gene>
<dbReference type="PANTHER" id="PTHR30540">
    <property type="entry name" value="OSMOTIC STRESS POTASSIUM TRANSPORTER"/>
    <property type="match status" value="1"/>
</dbReference>
<keyword evidence="6 10" id="KW-1133">Transmembrane helix</keyword>
<feature type="transmembrane region" description="Helical" evidence="10">
    <location>
        <begin position="123"/>
        <end position="144"/>
    </location>
</feature>
<keyword evidence="14" id="KW-1185">Reference proteome</keyword>
<evidence type="ECO:0000256" key="6">
    <source>
        <dbReference type="ARBA" id="ARBA00022989"/>
    </source>
</evidence>
<dbReference type="GO" id="GO:0015079">
    <property type="term" value="F:potassium ion transmembrane transporter activity"/>
    <property type="evidence" value="ECO:0007669"/>
    <property type="project" value="InterPro"/>
</dbReference>
<keyword evidence="8 10" id="KW-0472">Membrane</keyword>
<dbReference type="Pfam" id="PF02705">
    <property type="entry name" value="K_trans"/>
    <property type="match status" value="1"/>
</dbReference>
<feature type="region of interest" description="Disordered" evidence="9">
    <location>
        <begin position="55"/>
        <end position="75"/>
    </location>
</feature>
<feature type="domain" description="K+ potassium transporter C-terminal" evidence="12">
    <location>
        <begin position="604"/>
        <end position="781"/>
    </location>
</feature>
<evidence type="ECO:0000256" key="10">
    <source>
        <dbReference type="SAM" id="Phobius"/>
    </source>
</evidence>
<protein>
    <submittedName>
        <fullName evidence="13">Potassium uptake protein</fullName>
    </submittedName>
</protein>
<accession>A0AAX4K2X8</accession>
<feature type="transmembrane region" description="Helical" evidence="10">
    <location>
        <begin position="82"/>
        <end position="103"/>
    </location>
</feature>
<organism evidence="13 14">
    <name type="scientific">Kwoniella dendrophila CBS 6074</name>
    <dbReference type="NCBI Taxonomy" id="1295534"/>
    <lineage>
        <taxon>Eukaryota</taxon>
        <taxon>Fungi</taxon>
        <taxon>Dikarya</taxon>
        <taxon>Basidiomycota</taxon>
        <taxon>Agaricomycotina</taxon>
        <taxon>Tremellomycetes</taxon>
        <taxon>Tremellales</taxon>
        <taxon>Cryptococcaceae</taxon>
        <taxon>Kwoniella</taxon>
    </lineage>
</organism>
<feature type="transmembrane region" description="Helical" evidence="10">
    <location>
        <begin position="485"/>
        <end position="507"/>
    </location>
</feature>
<feature type="transmembrane region" description="Helical" evidence="10">
    <location>
        <begin position="334"/>
        <end position="352"/>
    </location>
</feature>
<comment type="subcellular location">
    <subcellularLocation>
        <location evidence="1">Membrane</location>
        <topology evidence="1">Multi-pass membrane protein</topology>
    </subcellularLocation>
</comment>
<keyword evidence="7" id="KW-0406">Ion transport</keyword>
<evidence type="ECO:0000313" key="14">
    <source>
        <dbReference type="Proteomes" id="UP001355207"/>
    </source>
</evidence>
<evidence type="ECO:0000313" key="13">
    <source>
        <dbReference type="EMBL" id="WWC91458.1"/>
    </source>
</evidence>
<feature type="transmembrane region" description="Helical" evidence="10">
    <location>
        <begin position="364"/>
        <end position="385"/>
    </location>
</feature>
<evidence type="ECO:0000256" key="5">
    <source>
        <dbReference type="ARBA" id="ARBA00022958"/>
    </source>
</evidence>
<dbReference type="InterPro" id="IPR053952">
    <property type="entry name" value="K_trans_C"/>
</dbReference>
<dbReference type="InterPro" id="IPR053951">
    <property type="entry name" value="K_trans_N"/>
</dbReference>
<proteinExistence type="predicted"/>
<evidence type="ECO:0000256" key="1">
    <source>
        <dbReference type="ARBA" id="ARBA00004141"/>
    </source>
</evidence>